<feature type="coiled-coil region" evidence="1">
    <location>
        <begin position="92"/>
        <end position="133"/>
    </location>
</feature>
<keyword evidence="1" id="KW-0175">Coiled coil</keyword>
<dbReference type="AlphaFoldDB" id="A0A926N5I4"/>
<keyword evidence="4" id="KW-1185">Reference proteome</keyword>
<dbReference type="RefSeq" id="WP_191139181.1">
    <property type="nucleotide sequence ID" value="NZ_JACXAG020000002.1"/>
</dbReference>
<dbReference type="PROSITE" id="PS50090">
    <property type="entry name" value="MYB_LIKE"/>
    <property type="match status" value="1"/>
</dbReference>
<evidence type="ECO:0000313" key="3">
    <source>
        <dbReference type="EMBL" id="MBD1370916.1"/>
    </source>
</evidence>
<reference evidence="3" key="1">
    <citation type="submission" date="2020-09" db="EMBL/GenBank/DDBJ databases">
        <title>A novel bacterium of genus Hazenella, isolated from South China Sea.</title>
        <authorList>
            <person name="Huang H."/>
            <person name="Mo K."/>
            <person name="Hu Y."/>
        </authorList>
    </citation>
    <scope>NUCLEOTIDE SEQUENCE</scope>
    <source>
        <strain evidence="3">IB182357</strain>
    </source>
</reference>
<dbReference type="PANTHER" id="PTHR41302:SF2">
    <property type="entry name" value="PRESPORE SPECIFIC TRANSCRIPTIONAL ACTIVATOR RSFA"/>
    <property type="match status" value="1"/>
</dbReference>
<comment type="caution">
    <text evidence="3">The sequence shown here is derived from an EMBL/GenBank/DDBJ whole genome shotgun (WGS) entry which is preliminary data.</text>
</comment>
<dbReference type="PANTHER" id="PTHR41302">
    <property type="entry name" value="PRESPORE-SPECIFIC TRANSCRIPTIONAL REGULATOR RSFA-RELATED"/>
    <property type="match status" value="1"/>
</dbReference>
<dbReference type="SUPFAM" id="SSF46689">
    <property type="entry name" value="Homeodomain-like"/>
    <property type="match status" value="1"/>
</dbReference>
<protein>
    <recommendedName>
        <fullName evidence="2">Myb-like domain-containing protein</fullName>
    </recommendedName>
</protein>
<dbReference type="InterPro" id="IPR009057">
    <property type="entry name" value="Homeodomain-like_sf"/>
</dbReference>
<dbReference type="InterPro" id="IPR001005">
    <property type="entry name" value="SANT/Myb"/>
</dbReference>
<dbReference type="EMBL" id="JACXAH010000002">
    <property type="protein sequence ID" value="MBD1370916.1"/>
    <property type="molecule type" value="Genomic_DNA"/>
</dbReference>
<sequence>MKGRRWTDDEDYVLKDKVLRYIRSGKSQLDAFEEVGKQLNRTPGACGFRWNAVLREKYLKAYHEAKKTRVRVQLERDKSQKIKSITEAIHHLKQYELERHTLITNIEDLSKKIEDVEQERQQLLLEKQALSGGKKQLKWQQEGEIQPYQNLLKLLEWLKKMEDKSENQEQRNIKLAVSAETIDKDRQKY</sequence>
<proteinExistence type="predicted"/>
<organism evidence="3 4">
    <name type="scientific">Polycladospora coralii</name>
    <dbReference type="NCBI Taxonomy" id="2771432"/>
    <lineage>
        <taxon>Bacteria</taxon>
        <taxon>Bacillati</taxon>
        <taxon>Bacillota</taxon>
        <taxon>Bacilli</taxon>
        <taxon>Bacillales</taxon>
        <taxon>Thermoactinomycetaceae</taxon>
        <taxon>Polycladospora</taxon>
    </lineage>
</organism>
<evidence type="ECO:0000259" key="2">
    <source>
        <dbReference type="PROSITE" id="PS50090"/>
    </source>
</evidence>
<feature type="domain" description="Myb-like" evidence="2">
    <location>
        <begin position="1"/>
        <end position="54"/>
    </location>
</feature>
<dbReference type="InterPro" id="IPR014243">
    <property type="entry name" value="RsfA-like"/>
</dbReference>
<dbReference type="Proteomes" id="UP000661691">
    <property type="component" value="Unassembled WGS sequence"/>
</dbReference>
<evidence type="ECO:0000256" key="1">
    <source>
        <dbReference type="SAM" id="Coils"/>
    </source>
</evidence>
<evidence type="ECO:0000313" key="4">
    <source>
        <dbReference type="Proteomes" id="UP000661691"/>
    </source>
</evidence>
<accession>A0A926N5I4</accession>
<name>A0A926N5I4_9BACL</name>
<gene>
    <name evidence="3" type="ORF">IC620_00885</name>
</gene>
<dbReference type="Pfam" id="PF13921">
    <property type="entry name" value="Myb_DNA-bind_6"/>
    <property type="match status" value="1"/>
</dbReference>